<dbReference type="PANTHER" id="PTHR10073">
    <property type="entry name" value="DNA MISMATCH REPAIR PROTEIN MLH, PMS, MUTL"/>
    <property type="match status" value="1"/>
</dbReference>
<dbReference type="InterPro" id="IPR002099">
    <property type="entry name" value="MutL/Mlh/PMS"/>
</dbReference>
<name>A0A4P9YXR3_9FUNG</name>
<keyword evidence="3" id="KW-0418">Kinase</keyword>
<evidence type="ECO:0000259" key="2">
    <source>
        <dbReference type="Pfam" id="PF16413"/>
    </source>
</evidence>
<accession>A0A4P9YXR3</accession>
<dbReference type="Gene3D" id="3.30.565.10">
    <property type="entry name" value="Histidine kinase-like ATPase, C-terminal domain"/>
    <property type="match status" value="1"/>
</dbReference>
<gene>
    <name evidence="3" type="ORF">SYNPS1DRAFT_29397</name>
</gene>
<dbReference type="CDD" id="cd16926">
    <property type="entry name" value="HATPase_MutL-MLH-PMS-like"/>
    <property type="match status" value="1"/>
</dbReference>
<dbReference type="FunFam" id="3.30.565.10:FF:000109">
    <property type="entry name" value="Related to MLH1-DNA mismatch repair protein"/>
    <property type="match status" value="1"/>
</dbReference>
<dbReference type="GO" id="GO:0032389">
    <property type="term" value="C:MutLalpha complex"/>
    <property type="evidence" value="ECO:0007669"/>
    <property type="project" value="TreeGrafter"/>
</dbReference>
<evidence type="ECO:0000256" key="1">
    <source>
        <dbReference type="ARBA" id="ARBA00006082"/>
    </source>
</evidence>
<dbReference type="InterPro" id="IPR036890">
    <property type="entry name" value="HATPase_C_sf"/>
</dbReference>
<dbReference type="AlphaFoldDB" id="A0A4P9YXR3"/>
<organism evidence="3 4">
    <name type="scientific">Syncephalis pseudoplumigaleata</name>
    <dbReference type="NCBI Taxonomy" id="1712513"/>
    <lineage>
        <taxon>Eukaryota</taxon>
        <taxon>Fungi</taxon>
        <taxon>Fungi incertae sedis</taxon>
        <taxon>Zoopagomycota</taxon>
        <taxon>Zoopagomycotina</taxon>
        <taxon>Zoopagomycetes</taxon>
        <taxon>Zoopagales</taxon>
        <taxon>Piptocephalidaceae</taxon>
        <taxon>Syncephalis</taxon>
    </lineage>
</organism>
<evidence type="ECO:0000313" key="3">
    <source>
        <dbReference type="EMBL" id="RKP24857.1"/>
    </source>
</evidence>
<sequence length="515" mass="57193">MSASAPRIQQLDVSVVNKIAAGEVIQRPANAFKELLENALDAGSRNIRVTVKDGGLKLLQIQDDGHGIQQEDMALACQRFSTSKLRTYEDLAHIHTFGFRGEALASISHVAHVTIISKTRTAPCAFKGVYRDGKLVGSGSEGEGKVTPCPGNDGTSITVEDLFYTMPNRRRALRSVSEEYHRLLAVAQQYAIHSAGVSISVKKHGQGRSDLQTMNNYTAVDCIRHVYGNVIADELVGVTGKDEALEAELAGHITNANFSQLLQSDHAPIVLELREAVEQEMHTPLTEIVAGHIFVGFVDDERVLLQHSTRLYIMELNRISQAFFYQAILREFCNLGTIQLTPPANIRDLVQLAVKHELNYIDAAQLRTPDEIADDVTELLIERRTMLIEYFSLDVTPEGNLQSLPLILRGYTPDLCKLPAFLLRLGFEVDWTAEKPCLADVSRELAILYALTPPPYATLASEERMPAREKYRSIVEHLVLPACKSAVMVPTALAEERCIAQIAHLPDLYRIFERC</sequence>
<dbReference type="SUPFAM" id="SSF55874">
    <property type="entry name" value="ATPase domain of HSP90 chaperone/DNA topoisomerase II/histidine kinase"/>
    <property type="match status" value="1"/>
</dbReference>
<evidence type="ECO:0000313" key="4">
    <source>
        <dbReference type="Proteomes" id="UP000278143"/>
    </source>
</evidence>
<dbReference type="Pfam" id="PF13589">
    <property type="entry name" value="HATPase_c_3"/>
    <property type="match status" value="1"/>
</dbReference>
<dbReference type="GO" id="GO:0006298">
    <property type="term" value="P:mismatch repair"/>
    <property type="evidence" value="ECO:0007669"/>
    <property type="project" value="InterPro"/>
</dbReference>
<dbReference type="EMBL" id="KZ990001">
    <property type="protein sequence ID" value="RKP24857.1"/>
    <property type="molecule type" value="Genomic_DNA"/>
</dbReference>
<dbReference type="GO" id="GO:0016887">
    <property type="term" value="F:ATP hydrolysis activity"/>
    <property type="evidence" value="ECO:0007669"/>
    <property type="project" value="InterPro"/>
</dbReference>
<dbReference type="PANTHER" id="PTHR10073:SF12">
    <property type="entry name" value="DNA MISMATCH REPAIR PROTEIN MLH1"/>
    <property type="match status" value="1"/>
</dbReference>
<dbReference type="Pfam" id="PF16413">
    <property type="entry name" value="Mlh1_C"/>
    <property type="match status" value="1"/>
</dbReference>
<reference evidence="4" key="1">
    <citation type="journal article" date="2018" name="Nat. Microbiol.">
        <title>Leveraging single-cell genomics to expand the fungal tree of life.</title>
        <authorList>
            <person name="Ahrendt S.R."/>
            <person name="Quandt C.A."/>
            <person name="Ciobanu D."/>
            <person name="Clum A."/>
            <person name="Salamov A."/>
            <person name="Andreopoulos B."/>
            <person name="Cheng J.F."/>
            <person name="Woyke T."/>
            <person name="Pelin A."/>
            <person name="Henrissat B."/>
            <person name="Reynolds N.K."/>
            <person name="Benny G.L."/>
            <person name="Smith M.E."/>
            <person name="James T.Y."/>
            <person name="Grigoriev I.V."/>
        </authorList>
    </citation>
    <scope>NUCLEOTIDE SEQUENCE [LARGE SCALE GENOMIC DNA]</scope>
    <source>
        <strain evidence="4">Benny S71-1</strain>
    </source>
</reference>
<feature type="domain" description="DNA mismatch repair protein Mlh1 C-terminal" evidence="2">
    <location>
        <begin position="270"/>
        <end position="515"/>
    </location>
</feature>
<dbReference type="Proteomes" id="UP000278143">
    <property type="component" value="Unassembled WGS sequence"/>
</dbReference>
<dbReference type="NCBIfam" id="TIGR00585">
    <property type="entry name" value="mutl"/>
    <property type="match status" value="1"/>
</dbReference>
<dbReference type="GO" id="GO:0005524">
    <property type="term" value="F:ATP binding"/>
    <property type="evidence" value="ECO:0007669"/>
    <property type="project" value="InterPro"/>
</dbReference>
<keyword evidence="3" id="KW-0808">Transferase</keyword>
<proteinExistence type="inferred from homology"/>
<protein>
    <submittedName>
        <fullName evidence="3">Histidine kinase-like ATPase</fullName>
    </submittedName>
</protein>
<dbReference type="InterPro" id="IPR038973">
    <property type="entry name" value="MutL/Mlh/Pms-like"/>
</dbReference>
<dbReference type="InterPro" id="IPR032189">
    <property type="entry name" value="Mlh1_C"/>
</dbReference>
<dbReference type="InterPro" id="IPR014762">
    <property type="entry name" value="DNA_mismatch_repair_CS"/>
</dbReference>
<dbReference type="GO" id="GO:0016301">
    <property type="term" value="F:kinase activity"/>
    <property type="evidence" value="ECO:0007669"/>
    <property type="project" value="UniProtKB-KW"/>
</dbReference>
<dbReference type="GO" id="GO:0140664">
    <property type="term" value="F:ATP-dependent DNA damage sensor activity"/>
    <property type="evidence" value="ECO:0007669"/>
    <property type="project" value="InterPro"/>
</dbReference>
<dbReference type="OrthoDB" id="10263226at2759"/>
<keyword evidence="4" id="KW-1185">Reference proteome</keyword>
<dbReference type="PROSITE" id="PS00058">
    <property type="entry name" value="DNA_MISMATCH_REPAIR_1"/>
    <property type="match status" value="1"/>
</dbReference>
<dbReference type="GO" id="GO:0030983">
    <property type="term" value="F:mismatched DNA binding"/>
    <property type="evidence" value="ECO:0007669"/>
    <property type="project" value="InterPro"/>
</dbReference>
<comment type="similarity">
    <text evidence="1">Belongs to the DNA mismatch repair MutL/HexB family.</text>
</comment>